<keyword evidence="5" id="KW-1185">Reference proteome</keyword>
<keyword evidence="1" id="KW-1133">Transmembrane helix</keyword>
<organism evidence="4 6">
    <name type="scientific">Capnocytophaga sputigena</name>
    <dbReference type="NCBI Taxonomy" id="1019"/>
    <lineage>
        <taxon>Bacteria</taxon>
        <taxon>Pseudomonadati</taxon>
        <taxon>Bacteroidota</taxon>
        <taxon>Flavobacteriia</taxon>
        <taxon>Flavobacteriales</taxon>
        <taxon>Flavobacteriaceae</taxon>
        <taxon>Capnocytophaga</taxon>
    </lineage>
</organism>
<evidence type="ECO:0008006" key="7">
    <source>
        <dbReference type="Google" id="ProtNLM"/>
    </source>
</evidence>
<dbReference type="EMBL" id="CP022385">
    <property type="protein sequence ID" value="ATA85474.1"/>
    <property type="molecule type" value="Genomic_DNA"/>
</dbReference>
<gene>
    <name evidence="2" type="ORF">CGC55_03220</name>
    <name evidence="3" type="ORF">CGC55_13625</name>
    <name evidence="4" type="ORF">NCTC11653_00439</name>
</gene>
<evidence type="ECO:0000256" key="1">
    <source>
        <dbReference type="SAM" id="Phobius"/>
    </source>
</evidence>
<dbReference type="EMBL" id="UAVP01000003">
    <property type="protein sequence ID" value="SQA74555.1"/>
    <property type="molecule type" value="Genomic_DNA"/>
</dbReference>
<feature type="transmembrane region" description="Helical" evidence="1">
    <location>
        <begin position="36"/>
        <end position="54"/>
    </location>
</feature>
<dbReference type="AlphaFoldDB" id="A0AAX2I981"/>
<feature type="transmembrane region" description="Helical" evidence="1">
    <location>
        <begin position="9"/>
        <end position="30"/>
    </location>
</feature>
<evidence type="ECO:0000313" key="3">
    <source>
        <dbReference type="EMBL" id="ATA85474.1"/>
    </source>
</evidence>
<evidence type="ECO:0000313" key="4">
    <source>
        <dbReference type="EMBL" id="SQA74555.1"/>
    </source>
</evidence>
<proteinExistence type="predicted"/>
<evidence type="ECO:0000313" key="2">
    <source>
        <dbReference type="EMBL" id="ATA83582.1"/>
    </source>
</evidence>
<evidence type="ECO:0000313" key="6">
    <source>
        <dbReference type="Proteomes" id="UP000249902"/>
    </source>
</evidence>
<dbReference type="Proteomes" id="UP000217301">
    <property type="component" value="Chromosome"/>
</dbReference>
<dbReference type="KEGG" id="cspu:CGC55_03220"/>
<reference evidence="4 6" key="3">
    <citation type="submission" date="2018-06" db="EMBL/GenBank/DDBJ databases">
        <authorList>
            <consortium name="Pathogen Informatics"/>
            <person name="Doyle S."/>
        </authorList>
    </citation>
    <scope>NUCLEOTIDE SEQUENCE [LARGE SCALE GENOMIC DNA]</scope>
    <source>
        <strain evidence="4 6">NCTC11653</strain>
    </source>
</reference>
<reference evidence="5" key="2">
    <citation type="submission" date="2017-06" db="EMBL/GenBank/DDBJ databases">
        <title>Capnocytophaga spp. assemblies.</title>
        <authorList>
            <person name="Gulvik C.A."/>
        </authorList>
    </citation>
    <scope>NUCLEOTIDE SEQUENCE [LARGE SCALE GENOMIC DNA]</scope>
    <source>
        <strain evidence="5">KC1668</strain>
    </source>
</reference>
<keyword evidence="1" id="KW-0812">Transmembrane</keyword>
<name>A0AAX2I981_CAPSP</name>
<keyword evidence="1" id="KW-0472">Membrane</keyword>
<reference evidence="2" key="1">
    <citation type="journal article" date="2017" name="Genome Announc.">
        <title>Twelve Complete Reference Genomes of Clinical Isolates in the Capnocytophaga Genus.</title>
        <authorList>
            <person name="Villarma A."/>
            <person name="Gulvik C.A."/>
            <person name="Rowe L.A."/>
            <person name="Sheth M."/>
            <person name="Juieng P."/>
            <person name="Nicholson A.C."/>
            <person name="Loparev V.N."/>
            <person name="McQuiston J.R."/>
        </authorList>
    </citation>
    <scope>NUCLEOTIDE SEQUENCE</scope>
    <source>
        <strain evidence="2">KC1668</strain>
    </source>
</reference>
<dbReference type="Proteomes" id="UP000249902">
    <property type="component" value="Unassembled WGS sequence"/>
</dbReference>
<sequence length="60" mass="6462">MGGGLKETAVLVLISIILCLSLAMTIFAYIRGNIAYIGTLVGVVGFTILLIMGLKERYEK</sequence>
<dbReference type="EMBL" id="CP022385">
    <property type="protein sequence ID" value="ATA83582.1"/>
    <property type="molecule type" value="Genomic_DNA"/>
</dbReference>
<accession>A0AAX2I981</accession>
<evidence type="ECO:0000313" key="5">
    <source>
        <dbReference type="Proteomes" id="UP000217301"/>
    </source>
</evidence>
<dbReference type="KEGG" id="cspu:CGC55_13625"/>
<protein>
    <recommendedName>
        <fullName evidence="7">Phosphatidate cytidylyltransferase</fullName>
    </recommendedName>
</protein>